<dbReference type="STRING" id="212602.A0A420HR44"/>
<evidence type="ECO:0000313" key="2">
    <source>
        <dbReference type="EMBL" id="RKF59944.1"/>
    </source>
</evidence>
<comment type="caution">
    <text evidence="2">The sequence shown here is derived from an EMBL/GenBank/DDBJ whole genome shotgun (WGS) entry which is preliminary data.</text>
</comment>
<dbReference type="OrthoDB" id="1045822at2759"/>
<protein>
    <submittedName>
        <fullName evidence="2">Uncharacterized protein</fullName>
    </submittedName>
</protein>
<feature type="compositionally biased region" description="Polar residues" evidence="1">
    <location>
        <begin position="654"/>
        <end position="671"/>
    </location>
</feature>
<dbReference type="Pfam" id="PF04749">
    <property type="entry name" value="PLAC8"/>
    <property type="match status" value="1"/>
</dbReference>
<reference evidence="2 3" key="1">
    <citation type="journal article" date="2018" name="BMC Genomics">
        <title>Comparative genome analyses reveal sequence features reflecting distinct modes of host-adaptation between dicot and monocot powdery mildew.</title>
        <authorList>
            <person name="Wu Y."/>
            <person name="Ma X."/>
            <person name="Pan Z."/>
            <person name="Kale S.D."/>
            <person name="Song Y."/>
            <person name="King H."/>
            <person name="Zhang Q."/>
            <person name="Presley C."/>
            <person name="Deng X."/>
            <person name="Wei C.I."/>
            <person name="Xiao S."/>
        </authorList>
    </citation>
    <scope>NUCLEOTIDE SEQUENCE [LARGE SCALE GENOMIC DNA]</scope>
    <source>
        <strain evidence="2">UMSG2</strain>
    </source>
</reference>
<dbReference type="InterPro" id="IPR006461">
    <property type="entry name" value="PLAC_motif_containing"/>
</dbReference>
<dbReference type="Proteomes" id="UP000286134">
    <property type="component" value="Unassembled WGS sequence"/>
</dbReference>
<gene>
    <name evidence="2" type="ORF">OnM2_055023</name>
</gene>
<keyword evidence="3" id="KW-1185">Reference proteome</keyword>
<dbReference type="EMBL" id="MCFK01005577">
    <property type="protein sequence ID" value="RKF59944.1"/>
    <property type="molecule type" value="Genomic_DNA"/>
</dbReference>
<feature type="region of interest" description="Disordered" evidence="1">
    <location>
        <begin position="505"/>
        <end position="540"/>
    </location>
</feature>
<name>A0A420HR44_9PEZI</name>
<proteinExistence type="predicted"/>
<accession>A0A420HR44</accession>
<dbReference type="AlphaFoldDB" id="A0A420HR44"/>
<feature type="compositionally biased region" description="Polar residues" evidence="1">
    <location>
        <begin position="506"/>
        <end position="535"/>
    </location>
</feature>
<sequence>MVSRKSSSTAYSDPSDKWMAKLCIEPPMDSQTCALAVFCPCILIGKVRWRIKQKELNLDPLQSAWHRTYSCNSSCCTSTFCLCPWYVNKFYSNIRSLYAIGDKINSTFKNYICCTCSLLQLDREIRAREGETRLRTNQRYNIDPVLTQPEISLPMKYISHFEAKPRSNYESPPIGAGTTKIRKVFNPTKRFTTEKALERRLFILRNVYSHGGLAVEKPLGMELEIKNHSHSERSDQKLLAPLHWKIKLTECGGDSSNNDFSVIPSSEYPSMLLTDKDGKLKRYLSPQSTLTDSTGIGNSNENLPYSRGISFSNFSNPNYLESSDICNSVEDQGDCFGLNPLEDEDSLDPVNKFDANFGIAQNKSNGRDSDLDKTNLGKLIEVNHSVDRIDTSAVANLDVKVENFRNVGLPIFFSELINSCPSQIYSAQKIVNNETQMNKPNLAEYKEKPEKIKLISCRTISSATVVDIPKSRSKRDSRDKVFATLSSGAENLSLNSRSVTKRPKWHSSTFVAPDQTGYSTEGRASNSIEGSNQQFPPLDTGKFTGINHIKPSRSEDVLRQELGNFSTSVSRHSQKIGPELSDSQEMRLNHISKLPICINREVRRNQPFNRPRLSPILSNENIYRQREKETGFLRYLDLAGKSKQKKDDHDRYRSSNSLHPEISTNRDGANTLSTSLGTKYVKSISRTEVGLENENAETKFSSEIKENTKANDEDTVTVGQAAQKALRLILVRTPSGVND</sequence>
<evidence type="ECO:0000313" key="3">
    <source>
        <dbReference type="Proteomes" id="UP000286134"/>
    </source>
</evidence>
<organism evidence="2 3">
    <name type="scientific">Erysiphe neolycopersici</name>
    <dbReference type="NCBI Taxonomy" id="212602"/>
    <lineage>
        <taxon>Eukaryota</taxon>
        <taxon>Fungi</taxon>
        <taxon>Dikarya</taxon>
        <taxon>Ascomycota</taxon>
        <taxon>Pezizomycotina</taxon>
        <taxon>Leotiomycetes</taxon>
        <taxon>Erysiphales</taxon>
        <taxon>Erysiphaceae</taxon>
        <taxon>Erysiphe</taxon>
    </lineage>
</organism>
<feature type="region of interest" description="Disordered" evidence="1">
    <location>
        <begin position="643"/>
        <end position="671"/>
    </location>
</feature>
<evidence type="ECO:0000256" key="1">
    <source>
        <dbReference type="SAM" id="MobiDB-lite"/>
    </source>
</evidence>